<dbReference type="AlphaFoldDB" id="A0A2B7YCQ4"/>
<accession>A0A2B7YCQ4</accession>
<dbReference type="PANTHER" id="PTHR24321:SF8">
    <property type="entry name" value="ESTRADIOL 17-BETA-DEHYDROGENASE 8-RELATED"/>
    <property type="match status" value="1"/>
</dbReference>
<dbReference type="CDD" id="cd05233">
    <property type="entry name" value="SDR_c"/>
    <property type="match status" value="1"/>
</dbReference>
<dbReference type="SUPFAM" id="SSF51735">
    <property type="entry name" value="NAD(P)-binding Rossmann-fold domains"/>
    <property type="match status" value="1"/>
</dbReference>
<dbReference type="InterPro" id="IPR036291">
    <property type="entry name" value="NAD(P)-bd_dom_sf"/>
</dbReference>
<keyword evidence="2" id="KW-0521">NADP</keyword>
<comment type="similarity">
    <text evidence="1">Belongs to the short-chain dehydrogenases/reductases (SDR) family.</text>
</comment>
<dbReference type="STRING" id="1447883.A0A2B7YCQ4"/>
<reference evidence="4 5" key="1">
    <citation type="submission" date="2017-10" db="EMBL/GenBank/DDBJ databases">
        <title>Comparative genomics in systemic dimorphic fungi from Ajellomycetaceae.</title>
        <authorList>
            <person name="Munoz J.F."/>
            <person name="Mcewen J.G."/>
            <person name="Clay O.K."/>
            <person name="Cuomo C.A."/>
        </authorList>
    </citation>
    <scope>NUCLEOTIDE SEQUENCE [LARGE SCALE GENOMIC DNA]</scope>
    <source>
        <strain evidence="4 5">UAMH7299</strain>
    </source>
</reference>
<dbReference type="PRINTS" id="PR00080">
    <property type="entry name" value="SDRFAMILY"/>
</dbReference>
<keyword evidence="3" id="KW-0560">Oxidoreductase</keyword>
<dbReference type="Pfam" id="PF13561">
    <property type="entry name" value="adh_short_C2"/>
    <property type="match status" value="1"/>
</dbReference>
<organism evidence="4 5">
    <name type="scientific">Polytolypa hystricis (strain UAMH7299)</name>
    <dbReference type="NCBI Taxonomy" id="1447883"/>
    <lineage>
        <taxon>Eukaryota</taxon>
        <taxon>Fungi</taxon>
        <taxon>Dikarya</taxon>
        <taxon>Ascomycota</taxon>
        <taxon>Pezizomycotina</taxon>
        <taxon>Eurotiomycetes</taxon>
        <taxon>Eurotiomycetidae</taxon>
        <taxon>Onygenales</taxon>
        <taxon>Onygenales incertae sedis</taxon>
        <taxon>Polytolypa</taxon>
    </lineage>
</organism>
<dbReference type="GO" id="GO:0016491">
    <property type="term" value="F:oxidoreductase activity"/>
    <property type="evidence" value="ECO:0007669"/>
    <property type="project" value="UniProtKB-KW"/>
</dbReference>
<dbReference type="FunFam" id="3.40.50.720:FF:000084">
    <property type="entry name" value="Short-chain dehydrogenase reductase"/>
    <property type="match status" value="1"/>
</dbReference>
<dbReference type="OrthoDB" id="1669814at2759"/>
<dbReference type="Gene3D" id="3.40.50.720">
    <property type="entry name" value="NAD(P)-binding Rossmann-like Domain"/>
    <property type="match status" value="1"/>
</dbReference>
<sequence length="267" mass="27646">MSTHTNRVYAITGLSGIGLSTAALLHSQGAYLSLADISRDSLSNAIAVICPLPSSSPAKIMTTVLDVRDRAAVDTWIASTISRFGRLDGAANMAGVIGADHGMKGLIESDDDDAQWDMIMSVNLTGLMYCMRAQIRAMMGNKGGEDRGLPEGEGKGSIVNASSIQGLIGFKNHAAYSASKHGVIGLSRSVAKEVGPGVRVNCVAPGSIQTPLLDKANAIQGVTTPEVPSVISRPGTANEVAQVVCFLLSDAASYITGSVQSVDGGWQ</sequence>
<evidence type="ECO:0000256" key="2">
    <source>
        <dbReference type="ARBA" id="ARBA00022857"/>
    </source>
</evidence>
<dbReference type="PRINTS" id="PR00081">
    <property type="entry name" value="GDHRDH"/>
</dbReference>
<name>A0A2B7YCQ4_POLH7</name>
<keyword evidence="5" id="KW-1185">Reference proteome</keyword>
<evidence type="ECO:0000256" key="3">
    <source>
        <dbReference type="ARBA" id="ARBA00023002"/>
    </source>
</evidence>
<dbReference type="PANTHER" id="PTHR24321">
    <property type="entry name" value="DEHYDROGENASES, SHORT CHAIN"/>
    <property type="match status" value="1"/>
</dbReference>
<dbReference type="Proteomes" id="UP000224634">
    <property type="component" value="Unassembled WGS sequence"/>
</dbReference>
<evidence type="ECO:0000313" key="4">
    <source>
        <dbReference type="EMBL" id="PGH19306.1"/>
    </source>
</evidence>
<dbReference type="EMBL" id="PDNA01000049">
    <property type="protein sequence ID" value="PGH19306.1"/>
    <property type="molecule type" value="Genomic_DNA"/>
</dbReference>
<protein>
    <recommendedName>
        <fullName evidence="6">NAD(P)-binding protein</fullName>
    </recommendedName>
</protein>
<evidence type="ECO:0008006" key="6">
    <source>
        <dbReference type="Google" id="ProtNLM"/>
    </source>
</evidence>
<dbReference type="InterPro" id="IPR020904">
    <property type="entry name" value="Sc_DH/Rdtase_CS"/>
</dbReference>
<dbReference type="PROSITE" id="PS00061">
    <property type="entry name" value="ADH_SHORT"/>
    <property type="match status" value="1"/>
</dbReference>
<comment type="caution">
    <text evidence="4">The sequence shown here is derived from an EMBL/GenBank/DDBJ whole genome shotgun (WGS) entry which is preliminary data.</text>
</comment>
<gene>
    <name evidence="4" type="ORF">AJ80_04059</name>
</gene>
<evidence type="ECO:0000313" key="5">
    <source>
        <dbReference type="Proteomes" id="UP000224634"/>
    </source>
</evidence>
<proteinExistence type="inferred from homology"/>
<evidence type="ECO:0000256" key="1">
    <source>
        <dbReference type="ARBA" id="ARBA00006484"/>
    </source>
</evidence>
<dbReference type="InterPro" id="IPR002347">
    <property type="entry name" value="SDR_fam"/>
</dbReference>